<evidence type="ECO:0000256" key="2">
    <source>
        <dbReference type="ARBA" id="ARBA00022801"/>
    </source>
</evidence>
<dbReference type="PRINTS" id="PR00793">
    <property type="entry name" value="PROAMNOPTASE"/>
</dbReference>
<gene>
    <name evidence="4" type="ORF">CONPUDRAFT_90960</name>
</gene>
<feature type="domain" description="AB hydrolase-1" evidence="3">
    <location>
        <begin position="39"/>
        <end position="291"/>
    </location>
</feature>
<dbReference type="GeneID" id="19211426"/>
<dbReference type="Gene3D" id="3.40.50.1820">
    <property type="entry name" value="alpha/beta hydrolase"/>
    <property type="match status" value="1"/>
</dbReference>
<comment type="caution">
    <text evidence="4">The sequence shown here is derived from an EMBL/GenBank/DDBJ whole genome shotgun (WGS) entry which is preliminary data.</text>
</comment>
<dbReference type="PIRSF" id="PIRSF005539">
    <property type="entry name" value="Pept_S33_TRI_F1"/>
    <property type="match status" value="1"/>
</dbReference>
<proteinExistence type="inferred from homology"/>
<organism evidence="4 5">
    <name type="scientific">Coniophora puteana (strain RWD-64-598)</name>
    <name type="common">Brown rot fungus</name>
    <dbReference type="NCBI Taxonomy" id="741705"/>
    <lineage>
        <taxon>Eukaryota</taxon>
        <taxon>Fungi</taxon>
        <taxon>Dikarya</taxon>
        <taxon>Basidiomycota</taxon>
        <taxon>Agaricomycotina</taxon>
        <taxon>Agaricomycetes</taxon>
        <taxon>Agaricomycetidae</taxon>
        <taxon>Boletales</taxon>
        <taxon>Coniophorineae</taxon>
        <taxon>Coniophoraceae</taxon>
        <taxon>Coniophora</taxon>
    </lineage>
</organism>
<dbReference type="PRINTS" id="PR00111">
    <property type="entry name" value="ABHYDROLASE"/>
</dbReference>
<dbReference type="SUPFAM" id="SSF53474">
    <property type="entry name" value="alpha/beta-Hydrolases"/>
    <property type="match status" value="1"/>
</dbReference>
<dbReference type="PANTHER" id="PTHR43433">
    <property type="entry name" value="HYDROLASE, ALPHA/BETA FOLD FAMILY PROTEIN"/>
    <property type="match status" value="1"/>
</dbReference>
<accession>A0A5M3MM02</accession>
<keyword evidence="5" id="KW-1185">Reference proteome</keyword>
<protein>
    <submittedName>
        <fullName evidence="4">Proline-specific peptidase</fullName>
    </submittedName>
</protein>
<dbReference type="OMA" id="WGPNEYT"/>
<dbReference type="GO" id="GO:0008233">
    <property type="term" value="F:peptidase activity"/>
    <property type="evidence" value="ECO:0007669"/>
    <property type="project" value="InterPro"/>
</dbReference>
<dbReference type="InterPro" id="IPR000073">
    <property type="entry name" value="AB_hydrolase_1"/>
</dbReference>
<dbReference type="GO" id="GO:0006508">
    <property type="term" value="P:proteolysis"/>
    <property type="evidence" value="ECO:0007669"/>
    <property type="project" value="InterPro"/>
</dbReference>
<dbReference type="InterPro" id="IPR005945">
    <property type="entry name" value="Pro_imino_pep"/>
</dbReference>
<reference evidence="5" key="1">
    <citation type="journal article" date="2012" name="Science">
        <title>The Paleozoic origin of enzymatic lignin decomposition reconstructed from 31 fungal genomes.</title>
        <authorList>
            <person name="Floudas D."/>
            <person name="Binder M."/>
            <person name="Riley R."/>
            <person name="Barry K."/>
            <person name="Blanchette R.A."/>
            <person name="Henrissat B."/>
            <person name="Martinez A.T."/>
            <person name="Otillar R."/>
            <person name="Spatafora J.W."/>
            <person name="Yadav J.S."/>
            <person name="Aerts A."/>
            <person name="Benoit I."/>
            <person name="Boyd A."/>
            <person name="Carlson A."/>
            <person name="Copeland A."/>
            <person name="Coutinho P.M."/>
            <person name="de Vries R.P."/>
            <person name="Ferreira P."/>
            <person name="Findley K."/>
            <person name="Foster B."/>
            <person name="Gaskell J."/>
            <person name="Glotzer D."/>
            <person name="Gorecki P."/>
            <person name="Heitman J."/>
            <person name="Hesse C."/>
            <person name="Hori C."/>
            <person name="Igarashi K."/>
            <person name="Jurgens J.A."/>
            <person name="Kallen N."/>
            <person name="Kersten P."/>
            <person name="Kohler A."/>
            <person name="Kuees U."/>
            <person name="Kumar T.K.A."/>
            <person name="Kuo A."/>
            <person name="LaButti K."/>
            <person name="Larrondo L.F."/>
            <person name="Lindquist E."/>
            <person name="Ling A."/>
            <person name="Lombard V."/>
            <person name="Lucas S."/>
            <person name="Lundell T."/>
            <person name="Martin R."/>
            <person name="McLaughlin D.J."/>
            <person name="Morgenstern I."/>
            <person name="Morin E."/>
            <person name="Murat C."/>
            <person name="Nagy L.G."/>
            <person name="Nolan M."/>
            <person name="Ohm R.A."/>
            <person name="Patyshakuliyeva A."/>
            <person name="Rokas A."/>
            <person name="Ruiz-Duenas F.J."/>
            <person name="Sabat G."/>
            <person name="Salamov A."/>
            <person name="Samejima M."/>
            <person name="Schmutz J."/>
            <person name="Slot J.C."/>
            <person name="St John F."/>
            <person name="Stenlid J."/>
            <person name="Sun H."/>
            <person name="Sun S."/>
            <person name="Syed K."/>
            <person name="Tsang A."/>
            <person name="Wiebenga A."/>
            <person name="Young D."/>
            <person name="Pisabarro A."/>
            <person name="Eastwood D.C."/>
            <person name="Martin F."/>
            <person name="Cullen D."/>
            <person name="Grigoriev I.V."/>
            <person name="Hibbett D.S."/>
        </authorList>
    </citation>
    <scope>NUCLEOTIDE SEQUENCE [LARGE SCALE GENOMIC DNA]</scope>
    <source>
        <strain evidence="5">RWD-64-598 SS2</strain>
    </source>
</reference>
<dbReference type="NCBIfam" id="TIGR01250">
    <property type="entry name" value="pro_imino_pep_2"/>
    <property type="match status" value="1"/>
</dbReference>
<evidence type="ECO:0000259" key="3">
    <source>
        <dbReference type="Pfam" id="PF00561"/>
    </source>
</evidence>
<dbReference type="EMBL" id="JH711580">
    <property type="protein sequence ID" value="EIW79611.1"/>
    <property type="molecule type" value="Genomic_DNA"/>
</dbReference>
<dbReference type="InterPro" id="IPR002410">
    <property type="entry name" value="Peptidase_S33"/>
</dbReference>
<evidence type="ECO:0000256" key="1">
    <source>
        <dbReference type="ARBA" id="ARBA00010088"/>
    </source>
</evidence>
<name>A0A5M3MM02_CONPW</name>
<dbReference type="PANTHER" id="PTHR43433:SF5">
    <property type="entry name" value="AB HYDROLASE-1 DOMAIN-CONTAINING PROTEIN"/>
    <property type="match status" value="1"/>
</dbReference>
<comment type="similarity">
    <text evidence="1">Belongs to the peptidase S33 family.</text>
</comment>
<evidence type="ECO:0000313" key="5">
    <source>
        <dbReference type="Proteomes" id="UP000053558"/>
    </source>
</evidence>
<sequence length="307" mass="34626">MIAITEGEIAFDVPKSGKACKTWYKVYGDLSDTSRTPTVILHGGPGVPHWYVEPMAEIAERYGLPVVIYDQLGCGLSTHLPEKNGDTDFWTVELFIDELHNLLNFFGIHDNYNVLGHSWGGMLAASFAVRKPKGLKKLILSSAPASMPVMIEICNELRKTLPQDIQDTLDKHEAAGTTDSPEYKAACDEFDARFGCRLQPTPELLVRALKSMEDDPTVYHTMNGPSEFHVIGSLKNWSVIDEIHNIEVPTLLLNGRYDEVQDKAMDPFFLKIKQVRWLQFSNSAHLAQLEETDRYLEVISRFLQTEV</sequence>
<evidence type="ECO:0000313" key="4">
    <source>
        <dbReference type="EMBL" id="EIW79611.1"/>
    </source>
</evidence>
<dbReference type="OrthoDB" id="190201at2759"/>
<keyword evidence="2" id="KW-0378">Hydrolase</keyword>
<dbReference type="AlphaFoldDB" id="A0A5M3MM02"/>
<dbReference type="RefSeq" id="XP_007769994.1">
    <property type="nucleotide sequence ID" value="XM_007771804.1"/>
</dbReference>
<dbReference type="InterPro" id="IPR050471">
    <property type="entry name" value="AB_hydrolase"/>
</dbReference>
<dbReference type="KEGG" id="cput:CONPUDRAFT_90960"/>
<dbReference type="Pfam" id="PF00561">
    <property type="entry name" value="Abhydrolase_1"/>
    <property type="match status" value="1"/>
</dbReference>
<dbReference type="InterPro" id="IPR029058">
    <property type="entry name" value="AB_hydrolase_fold"/>
</dbReference>
<dbReference type="Proteomes" id="UP000053558">
    <property type="component" value="Unassembled WGS sequence"/>
</dbReference>